<feature type="transmembrane region" description="Helical" evidence="7">
    <location>
        <begin position="71"/>
        <end position="93"/>
    </location>
</feature>
<evidence type="ECO:0000256" key="1">
    <source>
        <dbReference type="ARBA" id="ARBA00004651"/>
    </source>
</evidence>
<dbReference type="PANTHER" id="PTHR43744:SF4">
    <property type="entry name" value="OSMOPROTECTIVE COMPOUNDS UPTAKE PERMEASE PROTEIN GGTD"/>
    <property type="match status" value="1"/>
</dbReference>
<dbReference type="Pfam" id="PF00528">
    <property type="entry name" value="BPD_transp_1"/>
    <property type="match status" value="1"/>
</dbReference>
<dbReference type="EMBL" id="GL890816">
    <property type="protein sequence ID" value="EGJ35683.1"/>
    <property type="molecule type" value="Genomic_DNA"/>
</dbReference>
<dbReference type="InterPro" id="IPR000515">
    <property type="entry name" value="MetI-like"/>
</dbReference>
<keyword evidence="10" id="KW-1185">Reference proteome</keyword>
<keyword evidence="5 7" id="KW-1133">Transmembrane helix</keyword>
<dbReference type="InterPro" id="IPR035906">
    <property type="entry name" value="MetI-like_sf"/>
</dbReference>
<feature type="transmembrane region" description="Helical" evidence="7">
    <location>
        <begin position="309"/>
        <end position="330"/>
    </location>
</feature>
<feature type="domain" description="ABC transmembrane type-1" evidence="8">
    <location>
        <begin position="138"/>
        <end position="330"/>
    </location>
</feature>
<evidence type="ECO:0000256" key="3">
    <source>
        <dbReference type="ARBA" id="ARBA00022475"/>
    </source>
</evidence>
<evidence type="ECO:0000256" key="7">
    <source>
        <dbReference type="RuleBase" id="RU363032"/>
    </source>
</evidence>
<dbReference type="HOGENOM" id="CLU_016047_1_2_3"/>
<feature type="transmembrane region" description="Helical" evidence="7">
    <location>
        <begin position="254"/>
        <end position="275"/>
    </location>
</feature>
<proteinExistence type="inferred from homology"/>
<dbReference type="CDD" id="cd06261">
    <property type="entry name" value="TM_PBP2"/>
    <property type="match status" value="1"/>
</dbReference>
<keyword evidence="4 7" id="KW-0812">Transmembrane</keyword>
<dbReference type="SUPFAM" id="SSF161098">
    <property type="entry name" value="MetI-like"/>
    <property type="match status" value="1"/>
</dbReference>
<keyword evidence="9" id="KW-0762">Sugar transport</keyword>
<gene>
    <name evidence="9" type="ORF">LYNGBM3L_01850</name>
</gene>
<evidence type="ECO:0000256" key="6">
    <source>
        <dbReference type="ARBA" id="ARBA00023136"/>
    </source>
</evidence>
<protein>
    <submittedName>
        <fullName evidence="9">ABC-type sugar transport system, permease component</fullName>
    </submittedName>
</protein>
<evidence type="ECO:0000256" key="2">
    <source>
        <dbReference type="ARBA" id="ARBA00022448"/>
    </source>
</evidence>
<evidence type="ECO:0000256" key="4">
    <source>
        <dbReference type="ARBA" id="ARBA00022692"/>
    </source>
</evidence>
<dbReference type="Gene3D" id="1.10.3720.10">
    <property type="entry name" value="MetI-like"/>
    <property type="match status" value="1"/>
</dbReference>
<dbReference type="AlphaFoldDB" id="F4XIF0"/>
<keyword evidence="3" id="KW-1003">Cell membrane</keyword>
<dbReference type="GO" id="GO:0005886">
    <property type="term" value="C:plasma membrane"/>
    <property type="evidence" value="ECO:0007669"/>
    <property type="project" value="UniProtKB-SubCell"/>
</dbReference>
<feature type="transmembrane region" description="Helical" evidence="7">
    <location>
        <begin position="137"/>
        <end position="161"/>
    </location>
</feature>
<feature type="transmembrane region" description="Helical" evidence="7">
    <location>
        <begin position="173"/>
        <end position="194"/>
    </location>
</feature>
<comment type="similarity">
    <text evidence="7">Belongs to the binding-protein-dependent transport system permease family.</text>
</comment>
<evidence type="ECO:0000313" key="9">
    <source>
        <dbReference type="EMBL" id="EGJ35683.1"/>
    </source>
</evidence>
<keyword evidence="6 7" id="KW-0472">Membrane</keyword>
<feature type="transmembrane region" description="Helical" evidence="7">
    <location>
        <begin position="206"/>
        <end position="225"/>
    </location>
</feature>
<dbReference type="PROSITE" id="PS50928">
    <property type="entry name" value="ABC_TM1"/>
    <property type="match status" value="1"/>
</dbReference>
<organism evidence="9 10">
    <name type="scientific">Moorena producens 3L</name>
    <dbReference type="NCBI Taxonomy" id="489825"/>
    <lineage>
        <taxon>Bacteria</taxon>
        <taxon>Bacillati</taxon>
        <taxon>Cyanobacteriota</taxon>
        <taxon>Cyanophyceae</taxon>
        <taxon>Coleofasciculales</taxon>
        <taxon>Coleofasciculaceae</taxon>
        <taxon>Moorena</taxon>
    </lineage>
</organism>
<evidence type="ECO:0000313" key="10">
    <source>
        <dbReference type="Proteomes" id="UP000003959"/>
    </source>
</evidence>
<accession>F4XIF0</accession>
<evidence type="ECO:0000256" key="5">
    <source>
        <dbReference type="ARBA" id="ARBA00022989"/>
    </source>
</evidence>
<keyword evidence="2 7" id="KW-0813">Transport</keyword>
<name>F4XIF0_9CYAN</name>
<dbReference type="PANTHER" id="PTHR43744">
    <property type="entry name" value="ABC TRANSPORTER PERMEASE PROTEIN MG189-RELATED-RELATED"/>
    <property type="match status" value="1"/>
</dbReference>
<comment type="subcellular location">
    <subcellularLocation>
        <location evidence="1 7">Cell membrane</location>
        <topology evidence="1 7">Multi-pass membrane protein</topology>
    </subcellularLocation>
</comment>
<dbReference type="Proteomes" id="UP000003959">
    <property type="component" value="Unassembled WGS sequence"/>
</dbReference>
<reference evidence="10" key="1">
    <citation type="journal article" date="2011" name="Proc. Natl. Acad. Sci. U.S.A.">
        <title>Genomic insights into the physiology and ecology of the marine filamentous cyanobacterium Lyngbya majuscula.</title>
        <authorList>
            <person name="Jones A.C."/>
            <person name="Monroe E.A."/>
            <person name="Podell S."/>
            <person name="Hess W.R."/>
            <person name="Klages S."/>
            <person name="Esquenazi E."/>
            <person name="Niessen S."/>
            <person name="Hoover H."/>
            <person name="Rothmann M."/>
            <person name="Lasken R.S."/>
            <person name="Yates J.R.III."/>
            <person name="Reinhardt R."/>
            <person name="Kube M."/>
            <person name="Burkart M.D."/>
            <person name="Allen E.E."/>
            <person name="Dorrestein P.C."/>
            <person name="Gerwick W.H."/>
            <person name="Gerwick L."/>
        </authorList>
    </citation>
    <scope>NUCLEOTIDE SEQUENCE [LARGE SCALE GENOMIC DNA]</scope>
    <source>
        <strain evidence="10">3L</strain>
    </source>
</reference>
<dbReference type="eggNOG" id="COG0395">
    <property type="taxonomic scope" value="Bacteria"/>
</dbReference>
<dbReference type="GO" id="GO:0055085">
    <property type="term" value="P:transmembrane transport"/>
    <property type="evidence" value="ECO:0007669"/>
    <property type="project" value="InterPro"/>
</dbReference>
<evidence type="ECO:0000259" key="8">
    <source>
        <dbReference type="PROSITE" id="PS50928"/>
    </source>
</evidence>
<sequence>MRSHLAQLFCPVVLPSCFAQLFNHCCCGIGCTKRLSWKKIDYSRHDFNPAMVPKPLFVAKSQHLQQFFWKIPIHLTLIIISLIWTLPTVGLFISSLRYRDDVLKTGWWSVFQHPFNFTQYHLGNYIDVITSEGMGQAFLNSLVISIPATVIPIVIATFAAYGFAWMKFPGRQVLFMVVVGLLVVPLQMTLIPVLRVYGYLGLSGTLLGIWLAHTGYGLPLGIYLLRNYIASLPQELIEAAAVDGASHLTIVTQLIVPLSMPAIASFAVFQFLWVWNDLLVALVYLGVTPDVAPLTIRLTNIVGYRGQQWHLLTSGAFITMIVPLIVFFVLQRYFVRGILAGSVKG</sequence>